<dbReference type="InterPro" id="IPR036770">
    <property type="entry name" value="Ankyrin_rpt-contain_sf"/>
</dbReference>
<organism evidence="5 6">
    <name type="scientific">Flavobacterium cheniae</name>
    <dbReference type="NCBI Taxonomy" id="295428"/>
    <lineage>
        <taxon>Bacteria</taxon>
        <taxon>Pseudomonadati</taxon>
        <taxon>Bacteroidota</taxon>
        <taxon>Flavobacteriia</taxon>
        <taxon>Flavobacteriales</taxon>
        <taxon>Flavobacteriaceae</taxon>
        <taxon>Flavobacterium</taxon>
    </lineage>
</organism>
<feature type="signal peptide" evidence="4">
    <location>
        <begin position="1"/>
        <end position="24"/>
    </location>
</feature>
<feature type="repeat" description="ANK" evidence="3">
    <location>
        <begin position="73"/>
        <end position="105"/>
    </location>
</feature>
<evidence type="ECO:0000256" key="3">
    <source>
        <dbReference type="PROSITE-ProRule" id="PRU00023"/>
    </source>
</evidence>
<keyword evidence="2 3" id="KW-0040">ANK repeat</keyword>
<reference evidence="5 6" key="1">
    <citation type="journal article" date="2015" name="Stand. Genomic Sci.">
        <title>Genomic Encyclopedia of Bacterial and Archaeal Type Strains, Phase III: the genomes of soil and plant-associated and newly described type strains.</title>
        <authorList>
            <person name="Whitman W.B."/>
            <person name="Woyke T."/>
            <person name="Klenk H.P."/>
            <person name="Zhou Y."/>
            <person name="Lilburn T.G."/>
            <person name="Beck B.J."/>
            <person name="De Vos P."/>
            <person name="Vandamme P."/>
            <person name="Eisen J.A."/>
            <person name="Garrity G."/>
            <person name="Hugenholtz P."/>
            <person name="Kyrpides N.C."/>
        </authorList>
    </citation>
    <scope>NUCLEOTIDE SEQUENCE [LARGE SCALE GENOMIC DNA]</scope>
    <source>
        <strain evidence="5 6">CGMCC 1.6844</strain>
    </source>
</reference>
<evidence type="ECO:0000256" key="2">
    <source>
        <dbReference type="ARBA" id="ARBA00023043"/>
    </source>
</evidence>
<dbReference type="SUPFAM" id="SSF48403">
    <property type="entry name" value="Ankyrin repeat"/>
    <property type="match status" value="1"/>
</dbReference>
<dbReference type="Gene3D" id="1.25.40.20">
    <property type="entry name" value="Ankyrin repeat-containing domain"/>
    <property type="match status" value="1"/>
</dbReference>
<name>A0A562K9V4_9FLAO</name>
<dbReference type="EMBL" id="VLKM01000015">
    <property type="protein sequence ID" value="TWH92064.1"/>
    <property type="molecule type" value="Genomic_DNA"/>
</dbReference>
<evidence type="ECO:0000313" key="5">
    <source>
        <dbReference type="EMBL" id="TWH92064.1"/>
    </source>
</evidence>
<comment type="caution">
    <text evidence="5">The sequence shown here is derived from an EMBL/GenBank/DDBJ whole genome shotgun (WGS) entry which is preliminary data.</text>
</comment>
<feature type="chain" id="PRO_5023076346" evidence="4">
    <location>
        <begin position="25"/>
        <end position="133"/>
    </location>
</feature>
<dbReference type="PROSITE" id="PS50088">
    <property type="entry name" value="ANK_REPEAT"/>
    <property type="match status" value="2"/>
</dbReference>
<dbReference type="SMART" id="SM00248">
    <property type="entry name" value="ANK"/>
    <property type="match status" value="2"/>
</dbReference>
<dbReference type="Proteomes" id="UP000315312">
    <property type="component" value="Unassembled WGS sequence"/>
</dbReference>
<dbReference type="PANTHER" id="PTHR24171">
    <property type="entry name" value="ANKYRIN REPEAT DOMAIN-CONTAINING PROTEIN 39-RELATED"/>
    <property type="match status" value="1"/>
</dbReference>
<gene>
    <name evidence="5" type="ORF">IP97_02506</name>
</gene>
<dbReference type="PROSITE" id="PS50297">
    <property type="entry name" value="ANK_REP_REGION"/>
    <property type="match status" value="1"/>
</dbReference>
<dbReference type="AlphaFoldDB" id="A0A562K9V4"/>
<feature type="repeat" description="ANK" evidence="3">
    <location>
        <begin position="40"/>
        <end position="72"/>
    </location>
</feature>
<dbReference type="InterPro" id="IPR002110">
    <property type="entry name" value="Ankyrin_rpt"/>
</dbReference>
<dbReference type="OrthoDB" id="1374157at2"/>
<evidence type="ECO:0000313" key="6">
    <source>
        <dbReference type="Proteomes" id="UP000315312"/>
    </source>
</evidence>
<accession>A0A562K9V4</accession>
<evidence type="ECO:0000256" key="4">
    <source>
        <dbReference type="SAM" id="SignalP"/>
    </source>
</evidence>
<keyword evidence="6" id="KW-1185">Reference proteome</keyword>
<evidence type="ECO:0000256" key="1">
    <source>
        <dbReference type="ARBA" id="ARBA00022737"/>
    </source>
</evidence>
<keyword evidence="1" id="KW-0677">Repeat</keyword>
<protein>
    <submittedName>
        <fullName evidence="5">Uncharacterized protein</fullName>
    </submittedName>
</protein>
<sequence>MKKTNRFWVILPAVAMLFTNALQASESTTTNTTTVAVVKSTPSQLNLAISKGDLAKVQQLIEIGVDFNKKDERGKTPLMYAILFNQPQIVAYLIKKGADYRAEDSNGLTILDYAEKSKSEEIIKLVNDARKRR</sequence>
<dbReference type="RefSeq" id="WP_133610952.1">
    <property type="nucleotide sequence ID" value="NZ_SNZC01000007.1"/>
</dbReference>
<keyword evidence="4" id="KW-0732">Signal</keyword>
<proteinExistence type="predicted"/>
<dbReference type="Pfam" id="PF12796">
    <property type="entry name" value="Ank_2"/>
    <property type="match status" value="1"/>
</dbReference>